<proteinExistence type="predicted"/>
<reference evidence="2" key="2">
    <citation type="journal article" date="2015" name="Fish Shellfish Immunol.">
        <title>Early steps in the European eel (Anguilla anguilla)-Vibrio vulnificus interaction in the gills: Role of the RtxA13 toxin.</title>
        <authorList>
            <person name="Callol A."/>
            <person name="Pajuelo D."/>
            <person name="Ebbesson L."/>
            <person name="Teles M."/>
            <person name="MacKenzie S."/>
            <person name="Amaro C."/>
        </authorList>
    </citation>
    <scope>NUCLEOTIDE SEQUENCE</scope>
</reference>
<name>A0A0E9R8H0_ANGAN</name>
<sequence length="38" mass="4137">MTLKVSSRGDHSLGQPGSQTEIPLLPAKRTRAENCPIF</sequence>
<accession>A0A0E9R8H0</accession>
<protein>
    <submittedName>
        <fullName evidence="2">Uncharacterized protein</fullName>
    </submittedName>
</protein>
<evidence type="ECO:0000256" key="1">
    <source>
        <dbReference type="SAM" id="MobiDB-lite"/>
    </source>
</evidence>
<dbReference type="EMBL" id="GBXM01083183">
    <property type="protein sequence ID" value="JAH25394.1"/>
    <property type="molecule type" value="Transcribed_RNA"/>
</dbReference>
<reference evidence="2" key="1">
    <citation type="submission" date="2014-11" db="EMBL/GenBank/DDBJ databases">
        <authorList>
            <person name="Amaro Gonzalez C."/>
        </authorList>
    </citation>
    <scope>NUCLEOTIDE SEQUENCE</scope>
</reference>
<evidence type="ECO:0000313" key="2">
    <source>
        <dbReference type="EMBL" id="JAH25394.1"/>
    </source>
</evidence>
<dbReference type="AlphaFoldDB" id="A0A0E9R8H0"/>
<organism evidence="2">
    <name type="scientific">Anguilla anguilla</name>
    <name type="common">European freshwater eel</name>
    <name type="synonym">Muraena anguilla</name>
    <dbReference type="NCBI Taxonomy" id="7936"/>
    <lineage>
        <taxon>Eukaryota</taxon>
        <taxon>Metazoa</taxon>
        <taxon>Chordata</taxon>
        <taxon>Craniata</taxon>
        <taxon>Vertebrata</taxon>
        <taxon>Euteleostomi</taxon>
        <taxon>Actinopterygii</taxon>
        <taxon>Neopterygii</taxon>
        <taxon>Teleostei</taxon>
        <taxon>Anguilliformes</taxon>
        <taxon>Anguillidae</taxon>
        <taxon>Anguilla</taxon>
    </lineage>
</organism>
<feature type="region of interest" description="Disordered" evidence="1">
    <location>
        <begin position="1"/>
        <end position="38"/>
    </location>
</feature>